<organism evidence="4 5">
    <name type="scientific">Polyplax serrata</name>
    <name type="common">Common mouse louse</name>
    <dbReference type="NCBI Taxonomy" id="468196"/>
    <lineage>
        <taxon>Eukaryota</taxon>
        <taxon>Metazoa</taxon>
        <taxon>Ecdysozoa</taxon>
        <taxon>Arthropoda</taxon>
        <taxon>Hexapoda</taxon>
        <taxon>Insecta</taxon>
        <taxon>Pterygota</taxon>
        <taxon>Neoptera</taxon>
        <taxon>Paraneoptera</taxon>
        <taxon>Psocodea</taxon>
        <taxon>Troctomorpha</taxon>
        <taxon>Phthiraptera</taxon>
        <taxon>Anoplura</taxon>
        <taxon>Polyplacidae</taxon>
        <taxon>Polyplax</taxon>
    </lineage>
</organism>
<gene>
    <name evidence="4" type="ORF">RUM44_008086</name>
</gene>
<protein>
    <recommendedName>
        <fullName evidence="6">WD repeat-containing protein 18</fullName>
    </recommendedName>
</protein>
<dbReference type="PROSITE" id="PS50082">
    <property type="entry name" value="WD_REPEATS_2"/>
    <property type="match status" value="2"/>
</dbReference>
<evidence type="ECO:0000313" key="4">
    <source>
        <dbReference type="EMBL" id="KAK6637664.1"/>
    </source>
</evidence>
<accession>A0ABR1BBC2</accession>
<evidence type="ECO:0000256" key="1">
    <source>
        <dbReference type="ARBA" id="ARBA00022574"/>
    </source>
</evidence>
<dbReference type="SUPFAM" id="SSF50978">
    <property type="entry name" value="WD40 repeat-like"/>
    <property type="match status" value="1"/>
</dbReference>
<evidence type="ECO:0000256" key="2">
    <source>
        <dbReference type="ARBA" id="ARBA00022737"/>
    </source>
</evidence>
<dbReference type="PROSITE" id="PS00678">
    <property type="entry name" value="WD_REPEATS_1"/>
    <property type="match status" value="1"/>
</dbReference>
<comment type="caution">
    <text evidence="4">The sequence shown here is derived from an EMBL/GenBank/DDBJ whole genome shotgun (WGS) entry which is preliminary data.</text>
</comment>
<dbReference type="InterPro" id="IPR015943">
    <property type="entry name" value="WD40/YVTN_repeat-like_dom_sf"/>
</dbReference>
<evidence type="ECO:0000256" key="3">
    <source>
        <dbReference type="PROSITE-ProRule" id="PRU00221"/>
    </source>
</evidence>
<dbReference type="Proteomes" id="UP001359485">
    <property type="component" value="Unassembled WGS sequence"/>
</dbReference>
<dbReference type="Pfam" id="PF00400">
    <property type="entry name" value="WD40"/>
    <property type="match status" value="3"/>
</dbReference>
<keyword evidence="5" id="KW-1185">Reference proteome</keyword>
<sequence length="437" mass="48159">MSDCLEVLFVSDSSGKQKTANCFNPKVGTTLMTYRGSGAPKRCVSLIGNDYLVSADVNKPILNIWPLNSQEPMQELRMVIAGKPSALCVSPDGHYCVAGIDGKIYLWHISSGSLLNVISRHYQAVNKICFTDDSSYFVTAGEDGLVLVWRVADVVAKQFGNVFRLNSSQVAPVYSFSDHSLPVNDAFVGCGSLKARLFTISSDQTCKIYCLSSGKLLLSIVFSHVLTAVTVNDIETQLFVGTASGKIQFFHLDSYPRSLEYHVPDDINESATLTGHTKSVTCLSISLDGVTLASGSDDEKVFLWNVPSRQLIRSFDMKGPVTNVFFSIASSNIFLEKFKPLVVMSKFEKTSSAGDKNISVNVRINKTIEPLSLVSEFETPKQEVRKFVEKEEENVTTSLKDQISTLKNINKELYQFAMNKILKNPLTIGMNDNGTED</sequence>
<dbReference type="Gene3D" id="2.130.10.10">
    <property type="entry name" value="YVTN repeat-like/Quinoprotein amine dehydrogenase"/>
    <property type="match status" value="2"/>
</dbReference>
<reference evidence="4 5" key="1">
    <citation type="submission" date="2023-09" db="EMBL/GenBank/DDBJ databases">
        <title>Genomes of two closely related lineages of the louse Polyplax serrata with different host specificities.</title>
        <authorList>
            <person name="Martinu J."/>
            <person name="Tarabai H."/>
            <person name="Stefka J."/>
            <person name="Hypsa V."/>
        </authorList>
    </citation>
    <scope>NUCLEOTIDE SEQUENCE [LARGE SCALE GENOMIC DNA]</scope>
    <source>
        <strain evidence="4">98ZLc_SE</strain>
    </source>
</reference>
<feature type="repeat" description="WD" evidence="3">
    <location>
        <begin position="273"/>
        <end position="314"/>
    </location>
</feature>
<dbReference type="EMBL" id="JAWJWF010000002">
    <property type="protein sequence ID" value="KAK6637664.1"/>
    <property type="molecule type" value="Genomic_DNA"/>
</dbReference>
<keyword evidence="2" id="KW-0677">Repeat</keyword>
<proteinExistence type="predicted"/>
<evidence type="ECO:0000313" key="5">
    <source>
        <dbReference type="Proteomes" id="UP001359485"/>
    </source>
</evidence>
<dbReference type="InterPro" id="IPR019775">
    <property type="entry name" value="WD40_repeat_CS"/>
</dbReference>
<dbReference type="PANTHER" id="PTHR18763">
    <property type="entry name" value="WD-REPEAT PROTEIN 18"/>
    <property type="match status" value="1"/>
</dbReference>
<dbReference type="InterPro" id="IPR036322">
    <property type="entry name" value="WD40_repeat_dom_sf"/>
</dbReference>
<dbReference type="PANTHER" id="PTHR18763:SF0">
    <property type="entry name" value="WD REPEAT-CONTAINING PROTEIN 18"/>
    <property type="match status" value="1"/>
</dbReference>
<dbReference type="InterPro" id="IPR001680">
    <property type="entry name" value="WD40_rpt"/>
</dbReference>
<feature type="repeat" description="WD" evidence="3">
    <location>
        <begin position="118"/>
        <end position="151"/>
    </location>
</feature>
<dbReference type="PROSITE" id="PS50294">
    <property type="entry name" value="WD_REPEATS_REGION"/>
    <property type="match status" value="2"/>
</dbReference>
<evidence type="ECO:0008006" key="6">
    <source>
        <dbReference type="Google" id="ProtNLM"/>
    </source>
</evidence>
<name>A0ABR1BBC2_POLSC</name>
<keyword evidence="1 3" id="KW-0853">WD repeat</keyword>
<dbReference type="SMART" id="SM00320">
    <property type="entry name" value="WD40"/>
    <property type="match status" value="5"/>
</dbReference>
<dbReference type="InterPro" id="IPR045227">
    <property type="entry name" value="WDR18/Ipi3/RID3"/>
</dbReference>